<reference evidence="1 2" key="1">
    <citation type="journal article" date="2018" name="Biotechnol. Adv.">
        <title>Improved genomic resources and new bioinformatic workflow for the carcinogenic parasite Clonorchis sinensis: Biotechnological implications.</title>
        <authorList>
            <person name="Wang D."/>
            <person name="Korhonen P.K."/>
            <person name="Gasser R.B."/>
            <person name="Young N.D."/>
        </authorList>
    </citation>
    <scope>NUCLEOTIDE SEQUENCE [LARGE SCALE GENOMIC DNA]</scope>
    <source>
        <strain evidence="1">Cs-k2</strain>
    </source>
</reference>
<keyword evidence="2" id="KW-1185">Reference proteome</keyword>
<comment type="caution">
    <text evidence="1">The sequence shown here is derived from an EMBL/GenBank/DDBJ whole genome shotgun (WGS) entry which is preliminary data.</text>
</comment>
<dbReference type="OrthoDB" id="6268355at2759"/>
<dbReference type="Proteomes" id="UP000286415">
    <property type="component" value="Unassembled WGS sequence"/>
</dbReference>
<proteinExistence type="predicted"/>
<organism evidence="1 2">
    <name type="scientific">Clonorchis sinensis</name>
    <name type="common">Chinese liver fluke</name>
    <dbReference type="NCBI Taxonomy" id="79923"/>
    <lineage>
        <taxon>Eukaryota</taxon>
        <taxon>Metazoa</taxon>
        <taxon>Spiralia</taxon>
        <taxon>Lophotrochozoa</taxon>
        <taxon>Platyhelminthes</taxon>
        <taxon>Trematoda</taxon>
        <taxon>Digenea</taxon>
        <taxon>Opisthorchiida</taxon>
        <taxon>Opisthorchiata</taxon>
        <taxon>Opisthorchiidae</taxon>
        <taxon>Clonorchis</taxon>
    </lineage>
</organism>
<protein>
    <submittedName>
        <fullName evidence="1">Uncharacterized protein</fullName>
    </submittedName>
</protein>
<dbReference type="EMBL" id="NIRI02000042">
    <property type="protein sequence ID" value="KAG5449568.1"/>
    <property type="molecule type" value="Genomic_DNA"/>
</dbReference>
<reference evidence="1 2" key="2">
    <citation type="journal article" date="2021" name="Genomics">
        <title>High-quality reference genome for Clonorchis sinensis.</title>
        <authorList>
            <person name="Young N.D."/>
            <person name="Stroehlein A.J."/>
            <person name="Kinkar L."/>
            <person name="Wang T."/>
            <person name="Sohn W.M."/>
            <person name="Chang B.C.H."/>
            <person name="Kaur P."/>
            <person name="Weisz D."/>
            <person name="Dudchenko O."/>
            <person name="Aiden E.L."/>
            <person name="Korhonen P.K."/>
            <person name="Gasser R.B."/>
        </authorList>
    </citation>
    <scope>NUCLEOTIDE SEQUENCE [LARGE SCALE GENOMIC DNA]</scope>
    <source>
        <strain evidence="1">Cs-k2</strain>
    </source>
</reference>
<evidence type="ECO:0000313" key="2">
    <source>
        <dbReference type="Proteomes" id="UP000286415"/>
    </source>
</evidence>
<evidence type="ECO:0000313" key="1">
    <source>
        <dbReference type="EMBL" id="KAG5449568.1"/>
    </source>
</evidence>
<feature type="non-terminal residue" evidence="1">
    <location>
        <position position="1"/>
    </location>
</feature>
<sequence length="127" mass="14753">ALAELTKHGLATCDQRSGDEIVHDRNTAIGCPERTSERHNLKFSHQVPLQMQIQLTRSPTASWSSIMTFDSWFKRYEDAFKVELNHKDYTWRVRLLPRKLGTTEQYGIPTSYCQRAREISAKTVQKL</sequence>
<accession>A0A8T1MKU6</accession>
<gene>
    <name evidence="1" type="ORF">CSKR_101559</name>
</gene>
<name>A0A8T1MKU6_CLOSI</name>
<dbReference type="AlphaFoldDB" id="A0A8T1MKU6"/>